<dbReference type="PANTHER" id="PTHR48104:SF30">
    <property type="entry name" value="METACASPASE-1"/>
    <property type="match status" value="1"/>
</dbReference>
<dbReference type="GO" id="GO:0004197">
    <property type="term" value="F:cysteine-type endopeptidase activity"/>
    <property type="evidence" value="ECO:0007669"/>
    <property type="project" value="InterPro"/>
</dbReference>
<evidence type="ECO:0000259" key="3">
    <source>
        <dbReference type="Pfam" id="PF00656"/>
    </source>
</evidence>
<keyword evidence="5" id="KW-1185">Reference proteome</keyword>
<evidence type="ECO:0000313" key="5">
    <source>
        <dbReference type="Proteomes" id="UP000013827"/>
    </source>
</evidence>
<protein>
    <recommendedName>
        <fullName evidence="3">Peptidase C14 caspase domain-containing protein</fullName>
    </recommendedName>
</protein>
<dbReference type="InterPro" id="IPR029030">
    <property type="entry name" value="Caspase-like_dom_sf"/>
</dbReference>
<dbReference type="InterPro" id="IPR011600">
    <property type="entry name" value="Pept_C14_caspase"/>
</dbReference>
<dbReference type="PaxDb" id="2903-EOD07304"/>
<name>A0A0D3I7R9_EMIH1</name>
<comment type="similarity">
    <text evidence="1">Belongs to the peptidase C14B family.</text>
</comment>
<dbReference type="Gene3D" id="3.40.50.12660">
    <property type="match status" value="1"/>
</dbReference>
<dbReference type="AlphaFoldDB" id="A0A0D3I7R9"/>
<dbReference type="eggNOG" id="KOG1546">
    <property type="taxonomic scope" value="Eukaryota"/>
</dbReference>
<sequence>MELAAGAGVAAAAAAGGAAYLRSRRGPASGKEGTTKWQWRAAAVKERRALCICCSYPGTQWALPGCVPDQEAMVKTLIRNSYAVTFLADHTPAWGQPKPSALSNRRNILAELEALCRWLHAAPGRQGWVSYSGHGTQTADRGGDEADGLDEAAMVPCDFKMAGLLTDDKLRTTIRFGAGSSLMFFFDCCHSGTILDLPYTLRHTLSGPEYPIETEAGAIFCISASKDDQSAYETAEGGVCTRAFLGAYTPSVSPAATLRLMRRYAERKGMPQTIMMASNRPFTEADASFVEAEPEGGGGFCAAFHRCQNRLGCSKGRSKAGSGGGERERERGRARGGGNPAARSLELNRGEASGRGPKLHPSCPDPLSTTKGRAYVAARRAKLAAPPP</sequence>
<dbReference type="STRING" id="2903.R1DET8"/>
<evidence type="ECO:0000256" key="1">
    <source>
        <dbReference type="ARBA" id="ARBA00009005"/>
    </source>
</evidence>
<evidence type="ECO:0000313" key="4">
    <source>
        <dbReference type="EnsemblProtists" id="EOD07304"/>
    </source>
</evidence>
<dbReference type="EnsemblProtists" id="EOD07304">
    <property type="protein sequence ID" value="EOD07304"/>
    <property type="gene ID" value="EMIHUDRAFT_433076"/>
</dbReference>
<accession>A0A0D3I7R9</accession>
<dbReference type="SUPFAM" id="SSF52129">
    <property type="entry name" value="Caspase-like"/>
    <property type="match status" value="1"/>
</dbReference>
<evidence type="ECO:0000256" key="2">
    <source>
        <dbReference type="SAM" id="MobiDB-lite"/>
    </source>
</evidence>
<dbReference type="KEGG" id="ehx:EMIHUDRAFT_433076"/>
<dbReference type="GO" id="GO:0005737">
    <property type="term" value="C:cytoplasm"/>
    <property type="evidence" value="ECO:0007669"/>
    <property type="project" value="TreeGrafter"/>
</dbReference>
<organism evidence="4 5">
    <name type="scientific">Emiliania huxleyi (strain CCMP1516)</name>
    <dbReference type="NCBI Taxonomy" id="280463"/>
    <lineage>
        <taxon>Eukaryota</taxon>
        <taxon>Haptista</taxon>
        <taxon>Haptophyta</taxon>
        <taxon>Prymnesiophyceae</taxon>
        <taxon>Isochrysidales</taxon>
        <taxon>Noelaerhabdaceae</taxon>
        <taxon>Emiliania</taxon>
    </lineage>
</organism>
<dbReference type="Pfam" id="PF00656">
    <property type="entry name" value="Peptidase_C14"/>
    <property type="match status" value="1"/>
</dbReference>
<dbReference type="Proteomes" id="UP000013827">
    <property type="component" value="Unassembled WGS sequence"/>
</dbReference>
<dbReference type="HOGENOM" id="CLU_736593_0_0_1"/>
<dbReference type="RefSeq" id="XP_005759733.1">
    <property type="nucleotide sequence ID" value="XM_005759676.1"/>
</dbReference>
<proteinExistence type="inferred from homology"/>
<reference evidence="4" key="2">
    <citation type="submission" date="2024-10" db="UniProtKB">
        <authorList>
            <consortium name="EnsemblProtists"/>
        </authorList>
    </citation>
    <scope>IDENTIFICATION</scope>
</reference>
<dbReference type="PANTHER" id="PTHR48104">
    <property type="entry name" value="METACASPASE-4"/>
    <property type="match status" value="1"/>
</dbReference>
<dbReference type="GO" id="GO:0006508">
    <property type="term" value="P:proteolysis"/>
    <property type="evidence" value="ECO:0007669"/>
    <property type="project" value="InterPro"/>
</dbReference>
<dbReference type="GeneID" id="17253171"/>
<feature type="domain" description="Peptidase C14 caspase" evidence="3">
    <location>
        <begin position="47"/>
        <end position="262"/>
    </location>
</feature>
<reference evidence="5" key="1">
    <citation type="journal article" date="2013" name="Nature">
        <title>Pan genome of the phytoplankton Emiliania underpins its global distribution.</title>
        <authorList>
            <person name="Read B.A."/>
            <person name="Kegel J."/>
            <person name="Klute M.J."/>
            <person name="Kuo A."/>
            <person name="Lefebvre S.C."/>
            <person name="Maumus F."/>
            <person name="Mayer C."/>
            <person name="Miller J."/>
            <person name="Monier A."/>
            <person name="Salamov A."/>
            <person name="Young J."/>
            <person name="Aguilar M."/>
            <person name="Claverie J.M."/>
            <person name="Frickenhaus S."/>
            <person name="Gonzalez K."/>
            <person name="Herman E.K."/>
            <person name="Lin Y.C."/>
            <person name="Napier J."/>
            <person name="Ogata H."/>
            <person name="Sarno A.F."/>
            <person name="Shmutz J."/>
            <person name="Schroeder D."/>
            <person name="de Vargas C."/>
            <person name="Verret F."/>
            <person name="von Dassow P."/>
            <person name="Valentin K."/>
            <person name="Van de Peer Y."/>
            <person name="Wheeler G."/>
            <person name="Dacks J.B."/>
            <person name="Delwiche C.F."/>
            <person name="Dyhrman S.T."/>
            <person name="Glockner G."/>
            <person name="John U."/>
            <person name="Richards T."/>
            <person name="Worden A.Z."/>
            <person name="Zhang X."/>
            <person name="Grigoriev I.V."/>
            <person name="Allen A.E."/>
            <person name="Bidle K."/>
            <person name="Borodovsky M."/>
            <person name="Bowler C."/>
            <person name="Brownlee C."/>
            <person name="Cock J.M."/>
            <person name="Elias M."/>
            <person name="Gladyshev V.N."/>
            <person name="Groth M."/>
            <person name="Guda C."/>
            <person name="Hadaegh A."/>
            <person name="Iglesias-Rodriguez M.D."/>
            <person name="Jenkins J."/>
            <person name="Jones B.M."/>
            <person name="Lawson T."/>
            <person name="Leese F."/>
            <person name="Lindquist E."/>
            <person name="Lobanov A."/>
            <person name="Lomsadze A."/>
            <person name="Malik S.B."/>
            <person name="Marsh M.E."/>
            <person name="Mackinder L."/>
            <person name="Mock T."/>
            <person name="Mueller-Roeber B."/>
            <person name="Pagarete A."/>
            <person name="Parker M."/>
            <person name="Probert I."/>
            <person name="Quesneville H."/>
            <person name="Raines C."/>
            <person name="Rensing S.A."/>
            <person name="Riano-Pachon D.M."/>
            <person name="Richier S."/>
            <person name="Rokitta S."/>
            <person name="Shiraiwa Y."/>
            <person name="Soanes D.M."/>
            <person name="van der Giezen M."/>
            <person name="Wahlund T.M."/>
            <person name="Williams B."/>
            <person name="Wilson W."/>
            <person name="Wolfe G."/>
            <person name="Wurch L.L."/>
        </authorList>
    </citation>
    <scope>NUCLEOTIDE SEQUENCE</scope>
</reference>
<dbReference type="InterPro" id="IPR050452">
    <property type="entry name" value="Metacaspase"/>
</dbReference>
<feature type="region of interest" description="Disordered" evidence="2">
    <location>
        <begin position="314"/>
        <end position="372"/>
    </location>
</feature>